<feature type="compositionally biased region" description="Basic and acidic residues" evidence="2">
    <location>
        <begin position="1"/>
        <end position="13"/>
    </location>
</feature>
<feature type="compositionally biased region" description="Gly residues" evidence="2">
    <location>
        <begin position="465"/>
        <end position="474"/>
    </location>
</feature>
<feature type="region of interest" description="Disordered" evidence="2">
    <location>
        <begin position="87"/>
        <end position="109"/>
    </location>
</feature>
<name>A0A0G4EWZ6_VITBC</name>
<dbReference type="PROSITE" id="PS50012">
    <property type="entry name" value="RCC1_3"/>
    <property type="match status" value="2"/>
</dbReference>
<evidence type="ECO:0000256" key="1">
    <source>
        <dbReference type="PROSITE-ProRule" id="PRU00235"/>
    </source>
</evidence>
<protein>
    <recommendedName>
        <fullName evidence="3">Rab-GAP TBC domain-containing protein</fullName>
    </recommendedName>
</protein>
<feature type="compositionally biased region" description="Basic residues" evidence="2">
    <location>
        <begin position="681"/>
        <end position="701"/>
    </location>
</feature>
<feature type="compositionally biased region" description="Polar residues" evidence="2">
    <location>
        <begin position="328"/>
        <end position="344"/>
    </location>
</feature>
<sequence>MEHRSAPPHHQQDTRGPPASHLTYGFGHLGALCLPSPTLLIDSPPCRWISCGGVNFGQSAVTLDIYSWCIQQADQWLDLPQQQQTANGIADGEASSEVGSTSTPITTTGTRELRDWATGDPPVRFHLSLDRCMARLRAMYGKHVRQVANHLNQSVAVLSSGDVYQWRYMSPASGGGAAPEPPSPCVSPSVAPHTSHSHSQKETGVAFGWEPVLSLQRHSIVQVACGGTFALAVSETGAVFSWGESRYGGLGLGPEVLQKRVSKPTVLNSLVGRRVRSVVCGFHHCIATVRDDLYSWGCGLDGRLFNETSETTQSWPQLVSFHRYRLTGPTNSAGTAQPPGVSSTQPPHHHHPQPSRKTLSARWRATVVGQSSPHHHDSGSPFGGASPTSHAVLHRPPPPPPRLGFKRHRRESSAATVNETEASTMAGSSQGPSSEPSTPRADPFHPVTASKTPSGGVWPVPPWPSGGGGGGGGRGAANVGIAAVRCGYDHTVLLLTDGRIFAAGSNQLGQLGLPPSDHDSAISPVQVAIDSSADVNREHGGLRHTACGPYHTAVAYADGSVYVWGYDLFTDPRREPMTAIAPPFRLSSFEGSTIADLACGPHYVMVTVSTQSSDEDLLTAASSPGASPRPQRPAADEKAYTTPQSSSGSEGDEGGEDSDGFFSIGEEDTSDDGDAIERHNGLQHRGHTRRNQHHHHHSHSGSKREVTARRMYSDSQVGPHAMCCSSDNERESDGHELRPIPLGLHQYPPRKSLLTRAAEAAAKRQQQPPYHPHAHHQQDPSPSCTRSDSLPTVLVADSMSPSLPPSACPPSPNHPGSDDTQRVPSPPFLLAVGEQPRGGGVFPTPAAGQQQQQQQQGIGGGLEESAMKGLDGYETFRPPNLPPKPSREAVKHMKEVQEVERRYKAQLQLEARERAMKQQAEDKKELRLTRHTTVWLQELLPTWTPGTRPSPRMDRFWRQGLPPKIREIVWPLALGNALRITPELFDIHLQKARRARVRARDGEGEGEGLVVMSRGGGGGKEASIHCIPFDLPRTFPTLAFFHQTGPLHDHCRDILEAWTFYRPDIGYVQGMSYLAAMLLIFMQPLPAFICLCNLLNRPSLLGLYQMDPAHLSRRYRIFASLLYANLPDLHRHWEAIDLSVEMFLLEWFLTLYAKVLPLDLASIVWDTFFLDGEVTLFVTAVAICKMLQPTLVRCEGLDETRRLLGRLREVLTDESEFTTHLNAIHVPETLAREVARLGDIEFGIRM</sequence>
<feature type="repeat" description="RCC1" evidence="1">
    <location>
        <begin position="498"/>
        <end position="558"/>
    </location>
</feature>
<evidence type="ECO:0000313" key="4">
    <source>
        <dbReference type="EMBL" id="CEM02604.1"/>
    </source>
</evidence>
<dbReference type="InterPro" id="IPR050302">
    <property type="entry name" value="Rab_GAP_TBC_domain"/>
</dbReference>
<dbReference type="Pfam" id="PF13540">
    <property type="entry name" value="RCC1_2"/>
    <property type="match status" value="1"/>
</dbReference>
<feature type="compositionally biased region" description="Acidic residues" evidence="2">
    <location>
        <begin position="650"/>
        <end position="674"/>
    </location>
</feature>
<dbReference type="PANTHER" id="PTHR47219">
    <property type="entry name" value="RAB GTPASE-ACTIVATING PROTEIN 1-LIKE"/>
    <property type="match status" value="1"/>
</dbReference>
<dbReference type="SUPFAM" id="SSF47923">
    <property type="entry name" value="Ypt/Rab-GAP domain of gyp1p"/>
    <property type="match status" value="2"/>
</dbReference>
<accession>A0A0G4EWZ6</accession>
<dbReference type="PANTHER" id="PTHR47219:SF15">
    <property type="entry name" value="TBC1 DOMAIN FAMILY MEMBER 12 ISOFORM X1"/>
    <property type="match status" value="1"/>
</dbReference>
<dbReference type="PROSITE" id="PS50086">
    <property type="entry name" value="TBC_RABGAP"/>
    <property type="match status" value="1"/>
</dbReference>
<proteinExistence type="predicted"/>
<feature type="region of interest" description="Disordered" evidence="2">
    <location>
        <begin position="172"/>
        <end position="198"/>
    </location>
</feature>
<reference evidence="4 5" key="1">
    <citation type="submission" date="2014-11" db="EMBL/GenBank/DDBJ databases">
        <authorList>
            <person name="Zhu J."/>
            <person name="Qi W."/>
            <person name="Song R."/>
        </authorList>
    </citation>
    <scope>NUCLEOTIDE SEQUENCE [LARGE SCALE GENOMIC DNA]</scope>
</reference>
<feature type="repeat" description="RCC1" evidence="1">
    <location>
        <begin position="237"/>
        <end position="291"/>
    </location>
</feature>
<dbReference type="AlphaFoldDB" id="A0A0G4EWZ6"/>
<dbReference type="PRINTS" id="PR00633">
    <property type="entry name" value="RCCNDNSATION"/>
</dbReference>
<dbReference type="SMART" id="SM00164">
    <property type="entry name" value="TBC"/>
    <property type="match status" value="1"/>
</dbReference>
<dbReference type="GO" id="GO:0005096">
    <property type="term" value="F:GTPase activator activity"/>
    <property type="evidence" value="ECO:0007669"/>
    <property type="project" value="TreeGrafter"/>
</dbReference>
<dbReference type="Gene3D" id="1.10.10.750">
    <property type="entry name" value="Ypt/Rab-GAP domain of gyp1p, domain 1"/>
    <property type="match status" value="1"/>
</dbReference>
<feature type="region of interest" description="Disordered" evidence="2">
    <location>
        <begin position="327"/>
        <end position="474"/>
    </location>
</feature>
<dbReference type="InParanoid" id="A0A0G4EWZ6"/>
<dbReference type="GO" id="GO:0031267">
    <property type="term" value="F:small GTPase binding"/>
    <property type="evidence" value="ECO:0007669"/>
    <property type="project" value="TreeGrafter"/>
</dbReference>
<feature type="compositionally biased region" description="Polar residues" evidence="2">
    <location>
        <begin position="413"/>
        <end position="437"/>
    </location>
</feature>
<dbReference type="Gene3D" id="1.10.472.80">
    <property type="entry name" value="Ypt/Rab-GAP domain of gyp1p, domain 3"/>
    <property type="match status" value="1"/>
</dbReference>
<evidence type="ECO:0000256" key="2">
    <source>
        <dbReference type="SAM" id="MobiDB-lite"/>
    </source>
</evidence>
<feature type="compositionally biased region" description="Pro residues" evidence="2">
    <location>
        <begin position="802"/>
        <end position="813"/>
    </location>
</feature>
<dbReference type="VEuPathDB" id="CryptoDB:Vbra_2147"/>
<dbReference type="Pfam" id="PF00415">
    <property type="entry name" value="RCC1"/>
    <property type="match status" value="1"/>
</dbReference>
<keyword evidence="5" id="KW-1185">Reference proteome</keyword>
<gene>
    <name evidence="4" type="ORF">Vbra_2147</name>
</gene>
<dbReference type="FunFam" id="1.10.8.270:FF:000008">
    <property type="entry name" value="Putative TBC1 domain family member 14"/>
    <property type="match status" value="1"/>
</dbReference>
<dbReference type="InterPro" id="IPR009091">
    <property type="entry name" value="RCC1/BLIP-II"/>
</dbReference>
<feature type="compositionally biased region" description="Low complexity" evidence="2">
    <location>
        <begin position="99"/>
        <end position="109"/>
    </location>
</feature>
<dbReference type="STRING" id="1169540.A0A0G4EWZ6"/>
<dbReference type="Proteomes" id="UP000041254">
    <property type="component" value="Unassembled WGS sequence"/>
</dbReference>
<dbReference type="InterPro" id="IPR000195">
    <property type="entry name" value="Rab-GAP-TBC_dom"/>
</dbReference>
<dbReference type="OMA" id="GPWPKHD"/>
<dbReference type="Gene3D" id="1.10.8.270">
    <property type="entry name" value="putative rabgap domain of human tbc1 domain family member 14 like domains"/>
    <property type="match status" value="1"/>
</dbReference>
<feature type="region of interest" description="Disordered" evidence="2">
    <location>
        <begin position="1"/>
        <end position="21"/>
    </location>
</feature>
<dbReference type="Gene3D" id="2.130.10.30">
    <property type="entry name" value="Regulator of chromosome condensation 1/beta-lactamase-inhibitor protein II"/>
    <property type="match status" value="2"/>
</dbReference>
<feature type="compositionally biased region" description="Polar residues" evidence="2">
    <location>
        <begin position="781"/>
        <end position="790"/>
    </location>
</feature>
<feature type="compositionally biased region" description="Low complexity" evidence="2">
    <location>
        <begin position="757"/>
        <end position="768"/>
    </location>
</feature>
<dbReference type="EMBL" id="CDMY01000331">
    <property type="protein sequence ID" value="CEM02604.1"/>
    <property type="molecule type" value="Genomic_DNA"/>
</dbReference>
<feature type="domain" description="Rab-GAP TBC" evidence="3">
    <location>
        <begin position="960"/>
        <end position="1172"/>
    </location>
</feature>
<dbReference type="OrthoDB" id="435695at2759"/>
<feature type="region of interest" description="Disordered" evidence="2">
    <location>
        <begin position="615"/>
        <end position="865"/>
    </location>
</feature>
<dbReference type="InterPro" id="IPR000408">
    <property type="entry name" value="Reg_chr_condens"/>
</dbReference>
<feature type="compositionally biased region" description="Basic and acidic residues" evidence="2">
    <location>
        <begin position="727"/>
        <end position="738"/>
    </location>
</feature>
<dbReference type="SUPFAM" id="SSF50985">
    <property type="entry name" value="RCC1/BLIP-II"/>
    <property type="match status" value="1"/>
</dbReference>
<evidence type="ECO:0000259" key="3">
    <source>
        <dbReference type="PROSITE" id="PS50086"/>
    </source>
</evidence>
<feature type="compositionally biased region" description="Basic and acidic residues" evidence="2">
    <location>
        <begin position="702"/>
        <end position="712"/>
    </location>
</feature>
<dbReference type="Pfam" id="PF00566">
    <property type="entry name" value="RabGAP-TBC"/>
    <property type="match status" value="1"/>
</dbReference>
<evidence type="ECO:0000313" key="5">
    <source>
        <dbReference type="Proteomes" id="UP000041254"/>
    </source>
</evidence>
<organism evidence="4 5">
    <name type="scientific">Vitrella brassicaformis (strain CCMP3155)</name>
    <dbReference type="NCBI Taxonomy" id="1169540"/>
    <lineage>
        <taxon>Eukaryota</taxon>
        <taxon>Sar</taxon>
        <taxon>Alveolata</taxon>
        <taxon>Colpodellida</taxon>
        <taxon>Vitrellaceae</taxon>
        <taxon>Vitrella</taxon>
    </lineage>
</organism>
<dbReference type="InterPro" id="IPR035969">
    <property type="entry name" value="Rab-GAP_TBC_sf"/>
</dbReference>